<feature type="compositionally biased region" description="Basic and acidic residues" evidence="11">
    <location>
        <begin position="514"/>
        <end position="525"/>
    </location>
</feature>
<evidence type="ECO:0000256" key="11">
    <source>
        <dbReference type="SAM" id="MobiDB-lite"/>
    </source>
</evidence>
<feature type="region of interest" description="Disordered" evidence="11">
    <location>
        <begin position="476"/>
        <end position="553"/>
    </location>
</feature>
<evidence type="ECO:0000256" key="1">
    <source>
        <dbReference type="ARBA" id="ARBA00004123"/>
    </source>
</evidence>
<dbReference type="GO" id="GO:0000796">
    <property type="term" value="C:condensin complex"/>
    <property type="evidence" value="ECO:0007669"/>
    <property type="project" value="TreeGrafter"/>
</dbReference>
<dbReference type="PIRSF" id="PIRSF017127">
    <property type="entry name" value="Condensin_D2"/>
    <property type="match status" value="1"/>
</dbReference>
<dbReference type="OrthoDB" id="436262at2759"/>
<keyword evidence="6 10" id="KW-0498">Mitosis</keyword>
<evidence type="ECO:0000313" key="15">
    <source>
        <dbReference type="Proteomes" id="UP000193560"/>
    </source>
</evidence>
<dbReference type="PANTHER" id="PTHR14222">
    <property type="entry name" value="CONDENSIN"/>
    <property type="match status" value="1"/>
</dbReference>
<dbReference type="GO" id="GO:0042393">
    <property type="term" value="F:histone binding"/>
    <property type="evidence" value="ECO:0007669"/>
    <property type="project" value="TreeGrafter"/>
</dbReference>
<keyword evidence="4" id="KW-0158">Chromosome</keyword>
<dbReference type="InterPro" id="IPR032682">
    <property type="entry name" value="Cnd1_C"/>
</dbReference>
<evidence type="ECO:0000256" key="4">
    <source>
        <dbReference type="ARBA" id="ARBA00022454"/>
    </source>
</evidence>
<comment type="subcellular location">
    <subcellularLocation>
        <location evidence="2">Chromosome</location>
    </subcellularLocation>
    <subcellularLocation>
        <location evidence="1">Nucleus</location>
    </subcellularLocation>
</comment>
<keyword evidence="15" id="KW-1185">Reference proteome</keyword>
<dbReference type="STRING" id="90262.A0A1X2HXW1"/>
<evidence type="ECO:0000256" key="7">
    <source>
        <dbReference type="ARBA" id="ARBA00023067"/>
    </source>
</evidence>
<evidence type="ECO:0000256" key="8">
    <source>
        <dbReference type="ARBA" id="ARBA00023242"/>
    </source>
</evidence>
<evidence type="ECO:0000256" key="6">
    <source>
        <dbReference type="ARBA" id="ARBA00022776"/>
    </source>
</evidence>
<sequence length="1325" mass="150406">MGENFVFQEEIRLIHKDISEYQIENEIGIEGKTEQELAASLNFVTENIEGSCQTITDPLVFDKVRSFLKHFHALSPRIASRLHDILLSAFRAQVKATSDDLDSNETDNFNDHRIRLEHYIFLIYWFLEQSEEVAKAANAASNSKSKKNKGRVYDHRPANWTVQKKKTNDVLAWLLDLKLAKLWTLSPDRVVLINLFTKPCYQFFENPANLKSTELKVSTFKILSVCIKRYDHLPAAQAAVIQNLQYWEHCAEPMAEWLHYLIDKFDHGQLADELLREIGNQEFKDTAVKDVKDTANPKTFSLFLLKMTELAPRVILKNLGVLCQLLESESYAMRLTLIDIIGKLIVELTENAEESQSQKDQVNGFFDILEERMLDPISFCRVKVLQTYIRLLDLRVKFPKRRQTLCALAIRHLQDKSSSVRKFVVRVLTKLLSTHPYDMYGGELGLEEWQNRLNTLNAELENSRTEEDIVGMGSGMIMNQQPTESSTNTATTAPAAESHPDDEIEDVDMDGNDGENKNPEAKTETDDMDIDDESNTANAHSLPPTAEDDDDDVPVAKITTSVPPRPIRIISAEKMQQLTLMKTFLADAIKFIEQIHKSIPIVGHLLSSKSKLEVVESMDFFMTAYLYKVDLAKDTSDEGKGIKMKLLDCYRALYIEADENLSKRQNINNVAKNLIELTYHTTLADLTSLEQVLSTFMADGDISNHVVDKLWDVYGFSRGQISKQQRRGAIIVLGMLAKADTEVATEKIDLMLRIGLGAVGKSDLVIAKYTCVALQRLAGTKSDKARGVYEGKRFPMAHPIFTKLKNMIESNSTSIEWFGTAEQALNAIYLLGDHPDLLCERIIKTKTQQLFADNDNQGDEIMNDKEDEQVNDNDDTSMDIDQSDQASQQTGGTSTQDRSSTPHPLNKSPFELSQLVFIVGHVALKQTVHLEVLESIWKRKKAPTENSKPKPAEAMDDELDQVGGTAEDDIGDAIIRIREREILFSPKSLLARFGPMLTEICARNKVYTDRTLQTMATLSLSKFMCVSSDFCERHLQLLLTILEKSKDPTIRSNIVIALGDMAVCFNTLIDDNITFLYNRLADNDKLVKKNAVMVLTHLILNGMVKVKGQISEMAKCLEDSDQRIADLAKLFFTELANKDNAIYNNLPDIISNLTAQTADRVEEESFHRIMKFIFSFEFVEKGKHAENVVDKLCQRFQNAEEGRGWRDIAFCLSLLPYKTEKSYRKLLEGLPYYQDKLNEESVHKYFLEIIAKGRTATKLQKVDLKSLIDELEAKVESFSGITKEDKNKTAKPKKKGNCFTCYTKRPWKLPRPIYLTNLISNTIRG</sequence>
<protein>
    <recommendedName>
        <fullName evidence="10">Condensin complex subunit 1</fullName>
    </recommendedName>
</protein>
<dbReference type="Pfam" id="PF12717">
    <property type="entry name" value="Cnd1"/>
    <property type="match status" value="1"/>
</dbReference>
<evidence type="ECO:0000256" key="9">
    <source>
        <dbReference type="ARBA" id="ARBA00023306"/>
    </source>
</evidence>
<feature type="region of interest" description="Disordered" evidence="11">
    <location>
        <begin position="854"/>
        <end position="906"/>
    </location>
</feature>
<evidence type="ECO:0000256" key="3">
    <source>
        <dbReference type="ARBA" id="ARBA00009606"/>
    </source>
</evidence>
<name>A0A1X2HXW1_9FUNG</name>
<comment type="similarity">
    <text evidence="3 10">Belongs to the CND1 (condensin subunit 1) family.</text>
</comment>
<evidence type="ECO:0000256" key="2">
    <source>
        <dbReference type="ARBA" id="ARBA00004286"/>
    </source>
</evidence>
<dbReference type="GO" id="GO:0010032">
    <property type="term" value="P:meiotic chromosome condensation"/>
    <property type="evidence" value="ECO:0007669"/>
    <property type="project" value="TreeGrafter"/>
</dbReference>
<dbReference type="PANTHER" id="PTHR14222:SF2">
    <property type="entry name" value="CONDENSIN COMPLEX SUBUNIT 1"/>
    <property type="match status" value="1"/>
</dbReference>
<proteinExistence type="inferred from homology"/>
<dbReference type="InterPro" id="IPR026971">
    <property type="entry name" value="CND1/NCAPD3"/>
</dbReference>
<evidence type="ECO:0000256" key="10">
    <source>
        <dbReference type="PIRNR" id="PIRNR017127"/>
    </source>
</evidence>
<evidence type="ECO:0000313" key="14">
    <source>
        <dbReference type="EMBL" id="ORZ04942.1"/>
    </source>
</evidence>
<accession>A0A1X2HXW1</accession>
<gene>
    <name evidence="14" type="ORF">BCR42DRAFT_428856</name>
</gene>
<keyword evidence="5 10" id="KW-0132">Cell division</keyword>
<dbReference type="InterPro" id="IPR024324">
    <property type="entry name" value="Condensin_cplx_su1_N"/>
</dbReference>
<feature type="domain" description="Condensin complex subunit 1 N-terminal" evidence="13">
    <location>
        <begin position="78"/>
        <end position="236"/>
    </location>
</feature>
<evidence type="ECO:0000259" key="12">
    <source>
        <dbReference type="Pfam" id="PF12717"/>
    </source>
</evidence>
<evidence type="ECO:0000259" key="13">
    <source>
        <dbReference type="Pfam" id="PF12922"/>
    </source>
</evidence>
<keyword evidence="8" id="KW-0539">Nucleus</keyword>
<dbReference type="Pfam" id="PF12922">
    <property type="entry name" value="Cnd1_N"/>
    <property type="match status" value="1"/>
</dbReference>
<keyword evidence="7 10" id="KW-0226">DNA condensation</keyword>
<dbReference type="Gene3D" id="1.25.10.10">
    <property type="entry name" value="Leucine-rich Repeat Variant"/>
    <property type="match status" value="2"/>
</dbReference>
<dbReference type="InterPro" id="IPR016024">
    <property type="entry name" value="ARM-type_fold"/>
</dbReference>
<dbReference type="EMBL" id="MCGE01000047">
    <property type="protein sequence ID" value="ORZ04942.1"/>
    <property type="molecule type" value="Genomic_DNA"/>
</dbReference>
<dbReference type="SUPFAM" id="SSF48371">
    <property type="entry name" value="ARM repeat"/>
    <property type="match status" value="1"/>
</dbReference>
<dbReference type="GO" id="GO:0000779">
    <property type="term" value="C:condensed chromosome, centromeric region"/>
    <property type="evidence" value="ECO:0007669"/>
    <property type="project" value="TreeGrafter"/>
</dbReference>
<dbReference type="GO" id="GO:0007076">
    <property type="term" value="P:mitotic chromosome condensation"/>
    <property type="evidence" value="ECO:0007669"/>
    <property type="project" value="InterPro"/>
</dbReference>
<feature type="compositionally biased region" description="Low complexity" evidence="11">
    <location>
        <begin position="482"/>
        <end position="497"/>
    </location>
</feature>
<organism evidence="14 15">
    <name type="scientific">Absidia repens</name>
    <dbReference type="NCBI Taxonomy" id="90262"/>
    <lineage>
        <taxon>Eukaryota</taxon>
        <taxon>Fungi</taxon>
        <taxon>Fungi incertae sedis</taxon>
        <taxon>Mucoromycota</taxon>
        <taxon>Mucoromycotina</taxon>
        <taxon>Mucoromycetes</taxon>
        <taxon>Mucorales</taxon>
        <taxon>Cunninghamellaceae</taxon>
        <taxon>Absidia</taxon>
    </lineage>
</organism>
<feature type="compositionally biased region" description="Low complexity" evidence="11">
    <location>
        <begin position="883"/>
        <end position="901"/>
    </location>
</feature>
<dbReference type="GO" id="GO:0051301">
    <property type="term" value="P:cell division"/>
    <property type="evidence" value="ECO:0007669"/>
    <property type="project" value="UniProtKB-KW"/>
</dbReference>
<dbReference type="InterPro" id="IPR011989">
    <property type="entry name" value="ARM-like"/>
</dbReference>
<dbReference type="Proteomes" id="UP000193560">
    <property type="component" value="Unassembled WGS sequence"/>
</dbReference>
<dbReference type="GO" id="GO:0005634">
    <property type="term" value="C:nucleus"/>
    <property type="evidence" value="ECO:0007669"/>
    <property type="project" value="UniProtKB-SubCell"/>
</dbReference>
<evidence type="ECO:0000256" key="5">
    <source>
        <dbReference type="ARBA" id="ARBA00022618"/>
    </source>
</evidence>
<reference evidence="14 15" key="1">
    <citation type="submission" date="2016-07" db="EMBL/GenBank/DDBJ databases">
        <title>Pervasive Adenine N6-methylation of Active Genes in Fungi.</title>
        <authorList>
            <consortium name="DOE Joint Genome Institute"/>
            <person name="Mondo S.J."/>
            <person name="Dannebaum R.O."/>
            <person name="Kuo R.C."/>
            <person name="Labutti K."/>
            <person name="Haridas S."/>
            <person name="Kuo A."/>
            <person name="Salamov A."/>
            <person name="Ahrendt S.R."/>
            <person name="Lipzen A."/>
            <person name="Sullivan W."/>
            <person name="Andreopoulos W.B."/>
            <person name="Clum A."/>
            <person name="Lindquist E."/>
            <person name="Daum C."/>
            <person name="Ramamoorthy G.K."/>
            <person name="Gryganskyi A."/>
            <person name="Culley D."/>
            <person name="Magnuson J.K."/>
            <person name="James T.Y."/>
            <person name="O'Malley M.A."/>
            <person name="Stajich J.E."/>
            <person name="Spatafora J.W."/>
            <person name="Visel A."/>
            <person name="Grigoriev I.V."/>
        </authorList>
    </citation>
    <scope>NUCLEOTIDE SEQUENCE [LARGE SCALE GENOMIC DNA]</scope>
    <source>
        <strain evidence="14 15">NRRL 1336</strain>
    </source>
</reference>
<comment type="function">
    <text evidence="10">Regulatory subunit of the condensin complex, a complex required for conversion of interphase chromatin into mitotic-like condense chromosomes. The condensin complex probably introduces positive supercoils into relaxed DNA in the presence of type I topoisomerases and converts nicked DNA into positive knotted forms in the presence of type II topoisomerases.</text>
</comment>
<feature type="compositionally biased region" description="Acidic residues" evidence="11">
    <location>
        <begin position="865"/>
        <end position="882"/>
    </location>
</feature>
<feature type="compositionally biased region" description="Acidic residues" evidence="11">
    <location>
        <begin position="500"/>
        <end position="513"/>
    </location>
</feature>
<keyword evidence="9 10" id="KW-0131">Cell cycle</keyword>
<feature type="domain" description="Condensin complex subunit 1 C-terminal" evidence="12">
    <location>
        <begin position="1049"/>
        <end position="1213"/>
    </location>
</feature>
<dbReference type="InterPro" id="IPR007673">
    <property type="entry name" value="Condensin_cplx_su1"/>
</dbReference>
<comment type="caution">
    <text evidence="14">The sequence shown here is derived from an EMBL/GenBank/DDBJ whole genome shotgun (WGS) entry which is preliminary data.</text>
</comment>